<gene>
    <name evidence="1" type="ORF">LshimejAT787_1301190</name>
</gene>
<reference evidence="1" key="1">
    <citation type="submission" date="2022-07" db="EMBL/GenBank/DDBJ databases">
        <title>The genome of Lyophyllum shimeji provides insight into the initial evolution of ectomycorrhizal fungal genome.</title>
        <authorList>
            <person name="Kobayashi Y."/>
            <person name="Shibata T."/>
            <person name="Hirakawa H."/>
            <person name="Shigenobu S."/>
            <person name="Nishiyama T."/>
            <person name="Yamada A."/>
            <person name="Hasebe M."/>
            <person name="Kawaguchi M."/>
        </authorList>
    </citation>
    <scope>NUCLEOTIDE SEQUENCE</scope>
    <source>
        <strain evidence="1">AT787</strain>
    </source>
</reference>
<dbReference type="Proteomes" id="UP001063166">
    <property type="component" value="Unassembled WGS sequence"/>
</dbReference>
<sequence length="281" mass="31685">MSDRQGGCTPILPPELERDIFERAAWSCRGTAVVFALVARRVQQWMESYLYDTVTLASRTVCDRFLYVVGVRPPAFFVATVKSLCIPGDIAPEDALRVLEVCKGVVNLAYWITVCIRPSRYFAAISSLRPERLSINAGGLFGREVPPDFTHPFFEQVTHLEVVDWPFVALSSVPSRFELLPSLTHLAVDVDRYDESIINQLRSVLKACPRLRVLLCLVPNERAMIDASHAFRELDKDDGRIVILSDSDPLENWEGSLIGSYDTCPWTYAEAMIVEKRNSKT</sequence>
<protein>
    <submittedName>
        <fullName evidence="1">Uncharacterized protein</fullName>
    </submittedName>
</protein>
<evidence type="ECO:0000313" key="1">
    <source>
        <dbReference type="EMBL" id="GLB43218.1"/>
    </source>
</evidence>
<organism evidence="1 2">
    <name type="scientific">Lyophyllum shimeji</name>
    <name type="common">Hon-shimeji</name>
    <name type="synonym">Tricholoma shimeji</name>
    <dbReference type="NCBI Taxonomy" id="47721"/>
    <lineage>
        <taxon>Eukaryota</taxon>
        <taxon>Fungi</taxon>
        <taxon>Dikarya</taxon>
        <taxon>Basidiomycota</taxon>
        <taxon>Agaricomycotina</taxon>
        <taxon>Agaricomycetes</taxon>
        <taxon>Agaricomycetidae</taxon>
        <taxon>Agaricales</taxon>
        <taxon>Tricholomatineae</taxon>
        <taxon>Lyophyllaceae</taxon>
        <taxon>Lyophyllum</taxon>
    </lineage>
</organism>
<comment type="caution">
    <text evidence="1">The sequence shown here is derived from an EMBL/GenBank/DDBJ whole genome shotgun (WGS) entry which is preliminary data.</text>
</comment>
<dbReference type="AlphaFoldDB" id="A0A9P3PX55"/>
<accession>A0A9P3PX55</accession>
<proteinExistence type="predicted"/>
<dbReference type="OrthoDB" id="2900663at2759"/>
<keyword evidence="2" id="KW-1185">Reference proteome</keyword>
<dbReference type="EMBL" id="BRPK01000013">
    <property type="protein sequence ID" value="GLB43218.1"/>
    <property type="molecule type" value="Genomic_DNA"/>
</dbReference>
<evidence type="ECO:0000313" key="2">
    <source>
        <dbReference type="Proteomes" id="UP001063166"/>
    </source>
</evidence>
<name>A0A9P3PX55_LYOSH</name>